<keyword evidence="3" id="KW-1185">Reference proteome</keyword>
<gene>
    <name evidence="2" type="ORF">BJ554DRAFT_3696</name>
</gene>
<feature type="region of interest" description="Disordered" evidence="1">
    <location>
        <begin position="55"/>
        <end position="87"/>
    </location>
</feature>
<dbReference type="AlphaFoldDB" id="A0A8H7ZNS6"/>
<reference evidence="2 3" key="1">
    <citation type="journal article" name="Sci. Rep.">
        <title>Genome-scale phylogenetic analyses confirm Olpidium as the closest living zoosporic fungus to the non-flagellated, terrestrial fungi.</title>
        <authorList>
            <person name="Chang Y."/>
            <person name="Rochon D."/>
            <person name="Sekimoto S."/>
            <person name="Wang Y."/>
            <person name="Chovatia M."/>
            <person name="Sandor L."/>
            <person name="Salamov A."/>
            <person name="Grigoriev I.V."/>
            <person name="Stajich J.E."/>
            <person name="Spatafora J.W."/>
        </authorList>
    </citation>
    <scope>NUCLEOTIDE SEQUENCE [LARGE SCALE GENOMIC DNA]</scope>
    <source>
        <strain evidence="2">S191</strain>
    </source>
</reference>
<organism evidence="2 3">
    <name type="scientific">Olpidium bornovanus</name>
    <dbReference type="NCBI Taxonomy" id="278681"/>
    <lineage>
        <taxon>Eukaryota</taxon>
        <taxon>Fungi</taxon>
        <taxon>Fungi incertae sedis</taxon>
        <taxon>Olpidiomycota</taxon>
        <taxon>Olpidiomycotina</taxon>
        <taxon>Olpidiomycetes</taxon>
        <taxon>Olpidiales</taxon>
        <taxon>Olpidiaceae</taxon>
        <taxon>Olpidium</taxon>
    </lineage>
</organism>
<feature type="region of interest" description="Disordered" evidence="1">
    <location>
        <begin position="99"/>
        <end position="132"/>
    </location>
</feature>
<feature type="region of interest" description="Disordered" evidence="1">
    <location>
        <begin position="221"/>
        <end position="255"/>
    </location>
</feature>
<evidence type="ECO:0000313" key="3">
    <source>
        <dbReference type="Proteomes" id="UP000673691"/>
    </source>
</evidence>
<feature type="region of interest" description="Disordered" evidence="1">
    <location>
        <begin position="404"/>
        <end position="424"/>
    </location>
</feature>
<dbReference type="Proteomes" id="UP000673691">
    <property type="component" value="Unassembled WGS sequence"/>
</dbReference>
<proteinExistence type="predicted"/>
<protein>
    <submittedName>
        <fullName evidence="2">Uncharacterized protein</fullName>
    </submittedName>
</protein>
<evidence type="ECO:0000313" key="2">
    <source>
        <dbReference type="EMBL" id="KAG5456537.1"/>
    </source>
</evidence>
<feature type="compositionally biased region" description="Low complexity" evidence="1">
    <location>
        <begin position="110"/>
        <end position="121"/>
    </location>
</feature>
<feature type="compositionally biased region" description="Basic and acidic residues" evidence="1">
    <location>
        <begin position="59"/>
        <end position="73"/>
    </location>
</feature>
<comment type="caution">
    <text evidence="2">The sequence shown here is derived from an EMBL/GenBank/DDBJ whole genome shotgun (WGS) entry which is preliminary data.</text>
</comment>
<feature type="region of interest" description="Disordered" evidence="1">
    <location>
        <begin position="19"/>
        <end position="41"/>
    </location>
</feature>
<accession>A0A8H7ZNS6</accession>
<feature type="compositionally biased region" description="Basic and acidic residues" evidence="1">
    <location>
        <begin position="123"/>
        <end position="132"/>
    </location>
</feature>
<sequence>RFPTPFRRSRFPGLRVRRRTANSTPHTPILHPETRPGTGLFRVPPVRVRRHRHAAAIGKAERRAEREGPETGRARQAAGAERHGQSWKRVGHIGPERLTGITCARPAPPLRSASRPASSRAGVPDKARNPRSGGDFDRFTLCLSCPGPEAGLAFLTSTFSFLDNNVSRAVVVAKRTGTPLGYENAVGGWEREREGAADDLLIRVDVGAIRGAFVQDRELSRERQDLQNGEGERGWEKAEGPVSCGGAAQGRRPDVRRRHVEPISVSAAVPRRFALRFCPSRAEARRFISRAVPRAFRFGRLRFVLAARTLRAISSHVYRHRERPAGAQVQGVDAPPPAGNLRDDAFGGGGNVFGQLVRRHPRVAYPDGPGGAKRGGVFRGFPHARQAKKKGTRLPAARTVESVEGEGGWWGGSPAPGRTCNRRD</sequence>
<feature type="compositionally biased region" description="Basic and acidic residues" evidence="1">
    <location>
        <begin position="221"/>
        <end position="239"/>
    </location>
</feature>
<dbReference type="EMBL" id="JAEFCI010011575">
    <property type="protein sequence ID" value="KAG5456537.1"/>
    <property type="molecule type" value="Genomic_DNA"/>
</dbReference>
<evidence type="ECO:0000256" key="1">
    <source>
        <dbReference type="SAM" id="MobiDB-lite"/>
    </source>
</evidence>
<name>A0A8H7ZNS6_9FUNG</name>
<feature type="non-terminal residue" evidence="2">
    <location>
        <position position="1"/>
    </location>
</feature>